<name>A0A8K0UNI7_9AGAR</name>
<evidence type="ECO:0000256" key="1">
    <source>
        <dbReference type="SAM" id="MobiDB-lite"/>
    </source>
</evidence>
<dbReference type="EMBL" id="JAEVFJ010000020">
    <property type="protein sequence ID" value="KAH8099414.1"/>
    <property type="molecule type" value="Genomic_DNA"/>
</dbReference>
<evidence type="ECO:0000313" key="2">
    <source>
        <dbReference type="EMBL" id="KAH8099414.1"/>
    </source>
</evidence>
<feature type="region of interest" description="Disordered" evidence="1">
    <location>
        <begin position="204"/>
        <end position="236"/>
    </location>
</feature>
<dbReference type="OrthoDB" id="3253083at2759"/>
<organism evidence="2 3">
    <name type="scientific">Cristinia sonorae</name>
    <dbReference type="NCBI Taxonomy" id="1940300"/>
    <lineage>
        <taxon>Eukaryota</taxon>
        <taxon>Fungi</taxon>
        <taxon>Dikarya</taxon>
        <taxon>Basidiomycota</taxon>
        <taxon>Agaricomycotina</taxon>
        <taxon>Agaricomycetes</taxon>
        <taxon>Agaricomycetidae</taxon>
        <taxon>Agaricales</taxon>
        <taxon>Pleurotineae</taxon>
        <taxon>Stephanosporaceae</taxon>
        <taxon>Cristinia</taxon>
    </lineage>
</organism>
<dbReference type="Proteomes" id="UP000813824">
    <property type="component" value="Unassembled WGS sequence"/>
</dbReference>
<proteinExistence type="predicted"/>
<accession>A0A8K0UNI7</accession>
<dbReference type="Pfam" id="PF09808">
    <property type="entry name" value="SNAPC1"/>
    <property type="match status" value="1"/>
</dbReference>
<dbReference type="AlphaFoldDB" id="A0A8K0UNI7"/>
<sequence length="376" mass="41526">MSTAPAPSVTRGEITLQPSYFTSSLYVNPLREDISLLIQIFAEQYLQSDKSQPFSLFKKIWREQGWVWLHFKVFDGRSREKFISVTSRLFTERIIETEDTLVRVVALFGLYTFFLSQPASTLPPVHGVKHIPMPMDIFQVMLSLPDALTEPHMSPLRPYATFVLSKLLDAQVFHILPESSLRPHNPATLPREFFVRDDADAASVMATSEQSDAAGPSTKPPPKKKGRPSKRDKAKKAKDALAVLDKWLEKNTFTYPVPPTADPEEAQIPKKTHALIANPPVTTHSNYAVQKTALLEQLTSPCTADVGIPALARANEAVLARLKRIDEMAAEQGLEVGGEGGDMTGLVRVEKAVEELRNGKSKGGILNLLEGAGSTE</sequence>
<comment type="caution">
    <text evidence="2">The sequence shown here is derived from an EMBL/GenBank/DDBJ whole genome shotgun (WGS) entry which is preliminary data.</text>
</comment>
<reference evidence="2" key="1">
    <citation type="journal article" date="2021" name="New Phytol.">
        <title>Evolutionary innovations through gain and loss of genes in the ectomycorrhizal Boletales.</title>
        <authorList>
            <person name="Wu G."/>
            <person name="Miyauchi S."/>
            <person name="Morin E."/>
            <person name="Kuo A."/>
            <person name="Drula E."/>
            <person name="Varga T."/>
            <person name="Kohler A."/>
            <person name="Feng B."/>
            <person name="Cao Y."/>
            <person name="Lipzen A."/>
            <person name="Daum C."/>
            <person name="Hundley H."/>
            <person name="Pangilinan J."/>
            <person name="Johnson J."/>
            <person name="Barry K."/>
            <person name="LaButti K."/>
            <person name="Ng V."/>
            <person name="Ahrendt S."/>
            <person name="Min B."/>
            <person name="Choi I.G."/>
            <person name="Park H."/>
            <person name="Plett J.M."/>
            <person name="Magnuson J."/>
            <person name="Spatafora J.W."/>
            <person name="Nagy L.G."/>
            <person name="Henrissat B."/>
            <person name="Grigoriev I.V."/>
            <person name="Yang Z.L."/>
            <person name="Xu J."/>
            <person name="Martin F.M."/>
        </authorList>
    </citation>
    <scope>NUCLEOTIDE SEQUENCE</scope>
    <source>
        <strain evidence="2">KKN 215</strain>
    </source>
</reference>
<feature type="compositionally biased region" description="Basic residues" evidence="1">
    <location>
        <begin position="221"/>
        <end position="236"/>
    </location>
</feature>
<keyword evidence="3" id="KW-1185">Reference proteome</keyword>
<evidence type="ECO:0000313" key="3">
    <source>
        <dbReference type="Proteomes" id="UP000813824"/>
    </source>
</evidence>
<protein>
    <submittedName>
        <fullName evidence="2">Uncharacterized protein</fullName>
    </submittedName>
</protein>
<gene>
    <name evidence="2" type="ORF">BXZ70DRAFT_943584</name>
</gene>
<dbReference type="InterPro" id="IPR019188">
    <property type="entry name" value="SNAPC1"/>
</dbReference>